<organism evidence="1 2">
    <name type="scientific">Aquimarina hainanensis</name>
    <dbReference type="NCBI Taxonomy" id="1578017"/>
    <lineage>
        <taxon>Bacteria</taxon>
        <taxon>Pseudomonadati</taxon>
        <taxon>Bacteroidota</taxon>
        <taxon>Flavobacteriia</taxon>
        <taxon>Flavobacteriales</taxon>
        <taxon>Flavobacteriaceae</taxon>
        <taxon>Aquimarina</taxon>
    </lineage>
</organism>
<name>A0ABW5N858_9FLAO</name>
<accession>A0ABW5N858</accession>
<sequence>MKTKEEIYNKYLESLRVKIIAKYDELGLRASGKFERGLEKEIKGDTLTMWSEKHAIFMEHGRSSGGFPVVSEIEEWIEVKDSLPIEFKENKRRFAFIIARKIAREGITVPNTYNKGEVISSVVKDFLADDLRKMIEELGDIYSRKAQSDVVELFKQAAA</sequence>
<gene>
    <name evidence="1" type="ORF">ACFSTE_13275</name>
</gene>
<dbReference type="RefSeq" id="WP_378256001.1">
    <property type="nucleotide sequence ID" value="NZ_JBHSJV010000001.1"/>
</dbReference>
<evidence type="ECO:0000313" key="1">
    <source>
        <dbReference type="EMBL" id="MFD2591802.1"/>
    </source>
</evidence>
<evidence type="ECO:0000313" key="2">
    <source>
        <dbReference type="Proteomes" id="UP001597459"/>
    </source>
</evidence>
<dbReference type="EMBL" id="JBHULX010000024">
    <property type="protein sequence ID" value="MFD2591802.1"/>
    <property type="molecule type" value="Genomic_DNA"/>
</dbReference>
<keyword evidence="2" id="KW-1185">Reference proteome</keyword>
<protein>
    <submittedName>
        <fullName evidence="1">Uncharacterized protein</fullName>
    </submittedName>
</protein>
<reference evidence="2" key="1">
    <citation type="journal article" date="2019" name="Int. J. Syst. Evol. Microbiol.">
        <title>The Global Catalogue of Microorganisms (GCM) 10K type strain sequencing project: providing services to taxonomists for standard genome sequencing and annotation.</title>
        <authorList>
            <consortium name="The Broad Institute Genomics Platform"/>
            <consortium name="The Broad Institute Genome Sequencing Center for Infectious Disease"/>
            <person name="Wu L."/>
            <person name="Ma J."/>
        </authorList>
    </citation>
    <scope>NUCLEOTIDE SEQUENCE [LARGE SCALE GENOMIC DNA]</scope>
    <source>
        <strain evidence="2">KCTC 42423</strain>
    </source>
</reference>
<comment type="caution">
    <text evidence="1">The sequence shown here is derived from an EMBL/GenBank/DDBJ whole genome shotgun (WGS) entry which is preliminary data.</text>
</comment>
<proteinExistence type="predicted"/>
<dbReference type="Proteomes" id="UP001597459">
    <property type="component" value="Unassembled WGS sequence"/>
</dbReference>